<dbReference type="PROSITE" id="PS50853">
    <property type="entry name" value="FN3"/>
    <property type="match status" value="1"/>
</dbReference>
<dbReference type="SUPFAM" id="SSF48726">
    <property type="entry name" value="Immunoglobulin"/>
    <property type="match status" value="5"/>
</dbReference>
<dbReference type="GO" id="GO:0043005">
    <property type="term" value="C:neuron projection"/>
    <property type="evidence" value="ECO:0007669"/>
    <property type="project" value="TreeGrafter"/>
</dbReference>
<evidence type="ECO:0000256" key="12">
    <source>
        <dbReference type="SAM" id="Phobius"/>
    </source>
</evidence>
<keyword evidence="5" id="KW-0130">Cell adhesion</keyword>
<dbReference type="GO" id="GO:0005886">
    <property type="term" value="C:plasma membrane"/>
    <property type="evidence" value="ECO:0007669"/>
    <property type="project" value="UniProtKB-ARBA"/>
</dbReference>
<keyword evidence="3 13" id="KW-0732">Signal</keyword>
<feature type="transmembrane region" description="Helical" evidence="12">
    <location>
        <begin position="831"/>
        <end position="851"/>
    </location>
</feature>
<feature type="signal peptide" evidence="13">
    <location>
        <begin position="1"/>
        <end position="16"/>
    </location>
</feature>
<evidence type="ECO:0000256" key="6">
    <source>
        <dbReference type="ARBA" id="ARBA00022989"/>
    </source>
</evidence>
<dbReference type="Pfam" id="PF13895">
    <property type="entry name" value="Ig_2"/>
    <property type="match status" value="1"/>
</dbReference>
<dbReference type="Pfam" id="PF13927">
    <property type="entry name" value="Ig_3"/>
    <property type="match status" value="2"/>
</dbReference>
<feature type="domain" description="Ig-like" evidence="14">
    <location>
        <begin position="130"/>
        <end position="206"/>
    </location>
</feature>
<keyword evidence="10" id="KW-0393">Immunoglobulin domain</keyword>
<evidence type="ECO:0000313" key="17">
    <source>
        <dbReference type="WBParaSite" id="Pan_g2475.t1"/>
    </source>
</evidence>
<reference evidence="17" key="2">
    <citation type="submission" date="2020-10" db="UniProtKB">
        <authorList>
            <consortium name="WormBaseParasite"/>
        </authorList>
    </citation>
    <scope>IDENTIFICATION</scope>
</reference>
<keyword evidence="4" id="KW-0677">Repeat</keyword>
<dbReference type="InterPro" id="IPR013783">
    <property type="entry name" value="Ig-like_fold"/>
</dbReference>
<proteinExistence type="predicted"/>
<dbReference type="InterPro" id="IPR051170">
    <property type="entry name" value="Neural/epithelial_adhesion"/>
</dbReference>
<reference evidence="16" key="1">
    <citation type="journal article" date="2013" name="Genetics">
        <title>The draft genome and transcriptome of Panagrellus redivivus are shaped by the harsh demands of a free-living lifestyle.</title>
        <authorList>
            <person name="Srinivasan J."/>
            <person name="Dillman A.R."/>
            <person name="Macchietto M.G."/>
            <person name="Heikkinen L."/>
            <person name="Lakso M."/>
            <person name="Fracchia K.M."/>
            <person name="Antoshechkin I."/>
            <person name="Mortazavi A."/>
            <person name="Wong G."/>
            <person name="Sternberg P.W."/>
        </authorList>
    </citation>
    <scope>NUCLEOTIDE SEQUENCE [LARGE SCALE GENOMIC DNA]</scope>
    <source>
        <strain evidence="16">MT8872</strain>
    </source>
</reference>
<dbReference type="SMART" id="SM00060">
    <property type="entry name" value="FN3"/>
    <property type="match status" value="2"/>
</dbReference>
<keyword evidence="8" id="KW-1015">Disulfide bond</keyword>
<dbReference type="SUPFAM" id="SSF49265">
    <property type="entry name" value="Fibronectin type III"/>
    <property type="match status" value="1"/>
</dbReference>
<dbReference type="InterPro" id="IPR007110">
    <property type="entry name" value="Ig-like_dom"/>
</dbReference>
<keyword evidence="6 12" id="KW-1133">Transmembrane helix</keyword>
<evidence type="ECO:0000259" key="14">
    <source>
        <dbReference type="PROSITE" id="PS50835"/>
    </source>
</evidence>
<dbReference type="InterPro" id="IPR003961">
    <property type="entry name" value="FN3_dom"/>
</dbReference>
<keyword evidence="16" id="KW-1185">Reference proteome</keyword>
<dbReference type="Gene3D" id="2.60.40.10">
    <property type="entry name" value="Immunoglobulins"/>
    <property type="match status" value="7"/>
</dbReference>
<evidence type="ECO:0000313" key="16">
    <source>
        <dbReference type="Proteomes" id="UP000492821"/>
    </source>
</evidence>
<evidence type="ECO:0000256" key="10">
    <source>
        <dbReference type="ARBA" id="ARBA00023319"/>
    </source>
</evidence>
<dbReference type="Proteomes" id="UP000492821">
    <property type="component" value="Unassembled WGS sequence"/>
</dbReference>
<dbReference type="AlphaFoldDB" id="A0A7E4VRS3"/>
<dbReference type="PRINTS" id="PR01838">
    <property type="entry name" value="NCAMFAMILY"/>
</dbReference>
<feature type="domain" description="Fibronectin type-III" evidence="15">
    <location>
        <begin position="565"/>
        <end position="672"/>
    </location>
</feature>
<evidence type="ECO:0000256" key="3">
    <source>
        <dbReference type="ARBA" id="ARBA00022729"/>
    </source>
</evidence>
<feature type="domain" description="Ig-like" evidence="14">
    <location>
        <begin position="211"/>
        <end position="302"/>
    </location>
</feature>
<evidence type="ECO:0000256" key="4">
    <source>
        <dbReference type="ARBA" id="ARBA00022737"/>
    </source>
</evidence>
<organism evidence="16 17">
    <name type="scientific">Panagrellus redivivus</name>
    <name type="common">Microworm</name>
    <dbReference type="NCBI Taxonomy" id="6233"/>
    <lineage>
        <taxon>Eukaryota</taxon>
        <taxon>Metazoa</taxon>
        <taxon>Ecdysozoa</taxon>
        <taxon>Nematoda</taxon>
        <taxon>Chromadorea</taxon>
        <taxon>Rhabditida</taxon>
        <taxon>Tylenchina</taxon>
        <taxon>Panagrolaimomorpha</taxon>
        <taxon>Panagrolaimoidea</taxon>
        <taxon>Panagrolaimidae</taxon>
        <taxon>Panagrellus</taxon>
    </lineage>
</organism>
<evidence type="ECO:0000256" key="11">
    <source>
        <dbReference type="SAM" id="MobiDB-lite"/>
    </source>
</evidence>
<keyword evidence="2 12" id="KW-0812">Transmembrane</keyword>
<protein>
    <submittedName>
        <fullName evidence="17">Ig-like domain-containing protein</fullName>
    </submittedName>
</protein>
<keyword evidence="9" id="KW-0325">Glycoprotein</keyword>
<feature type="compositionally biased region" description="Acidic residues" evidence="11">
    <location>
        <begin position="397"/>
        <end position="409"/>
    </location>
</feature>
<evidence type="ECO:0000256" key="1">
    <source>
        <dbReference type="ARBA" id="ARBA00004167"/>
    </source>
</evidence>
<dbReference type="CDD" id="cd00063">
    <property type="entry name" value="FN3"/>
    <property type="match status" value="2"/>
</dbReference>
<evidence type="ECO:0000256" key="7">
    <source>
        <dbReference type="ARBA" id="ARBA00023136"/>
    </source>
</evidence>
<dbReference type="InterPro" id="IPR003598">
    <property type="entry name" value="Ig_sub2"/>
</dbReference>
<dbReference type="InterPro" id="IPR036179">
    <property type="entry name" value="Ig-like_dom_sf"/>
</dbReference>
<dbReference type="WBParaSite" id="Pan_g2475.t1">
    <property type="protein sequence ID" value="Pan_g2475.t1"/>
    <property type="gene ID" value="Pan_g2475"/>
</dbReference>
<evidence type="ECO:0000256" key="2">
    <source>
        <dbReference type="ARBA" id="ARBA00022692"/>
    </source>
</evidence>
<dbReference type="FunFam" id="2.60.40.10:FF:000032">
    <property type="entry name" value="palladin isoform X1"/>
    <property type="match status" value="1"/>
</dbReference>
<dbReference type="PANTHER" id="PTHR12231">
    <property type="entry name" value="CTX-RELATED TYPE I TRANSMEMBRANE PROTEIN"/>
    <property type="match status" value="1"/>
</dbReference>
<sequence length="893" mass="98759">MRFYTVLAALIVAAFGWEPRISPPANQLDRIATGTDLYLVCQVSEEEIGDDVSDYSVAWYNNDERIIRQKARKNGYIQASLAFVKPNTSDNGKYTCKATVGDETKETSVDIVFYERAGFVNVQEVQHPEEGDDARVNCETKGDRLDEIFWRKNDLILDESDVRGYHFENDYHTLIIPKFTGEKDDANYSCSVVQFAQVYTQSFALTAYARPVITVFDEPADNSGKEGQNAVFKCQAAGKPSPVYKWFKHEENGGQTELNASDKYTLANGLLEINYLTESDAGEYSCYAENELGNATRASQLKILRKPRIFGMVDTTVLLGDEVTLTCTIESDSEVNEAYFMFNKEKLLPIPQYEPSTTTDASTSTSTADYEIVETSTDAETTTEEFEVEATTTEESAYSDDEDTATEEISAEDPVVNRRRRHTVQWNDEKTIQLTVNDIQMANTGKYSCYAHNVAGESHESAHVYIAHKPVFTNTSATSVRHKEGDAAEIYCEVNAVPAAELELLYNGQTFYANGASVTQVKTDNKISVTFSKLSDSDFGKYTCTAKNSQGEADPINFNIIHVIPPKNPEVITCTESVYPHKAVCHVEGYGNEVTGDWPLTFEVFYVQTSEEPAEDFNWDVEAKAFEVPFNGETIEVPHLTPTTKYYARFRPVNEAGTGDFTPVSIIETSNAWTPDVVPNVVIDCPDVCVINWTEPDHRGSPITGYRLKFTPTGSVVDDVSTTPLTIEITGESTEVEDSDYEASTVSTEEEVVPTEEADVSTEDATPVVGEVITIDVGADVHSVSAPQLLPLQNYVLEVTAVNDVGESNAEKTFFRTTEKSGLSSLFPTDWTVIGIFLVLAVILAAALDLFCCKTKQCGVLACIFNARGNRAPKDVEAGTGERLLKNGDRSEF</sequence>
<dbReference type="InterPro" id="IPR003599">
    <property type="entry name" value="Ig_sub"/>
</dbReference>
<dbReference type="PROSITE" id="PS50835">
    <property type="entry name" value="IG_LIKE"/>
    <property type="match status" value="5"/>
</dbReference>
<accession>A0A7E4VRS3</accession>
<name>A0A7E4VRS3_PANRE</name>
<evidence type="ECO:0000259" key="15">
    <source>
        <dbReference type="PROSITE" id="PS50853"/>
    </source>
</evidence>
<evidence type="ECO:0000256" key="8">
    <source>
        <dbReference type="ARBA" id="ARBA00023157"/>
    </source>
</evidence>
<dbReference type="InterPro" id="IPR013098">
    <property type="entry name" value="Ig_I-set"/>
</dbReference>
<feature type="domain" description="Ig-like" evidence="14">
    <location>
        <begin position="19"/>
        <end position="112"/>
    </location>
</feature>
<dbReference type="SMART" id="SM00408">
    <property type="entry name" value="IGc2"/>
    <property type="match status" value="5"/>
</dbReference>
<evidence type="ECO:0000256" key="9">
    <source>
        <dbReference type="ARBA" id="ARBA00023180"/>
    </source>
</evidence>
<feature type="chain" id="PRO_5028907165" evidence="13">
    <location>
        <begin position="17"/>
        <end position="893"/>
    </location>
</feature>
<evidence type="ECO:0000256" key="5">
    <source>
        <dbReference type="ARBA" id="ARBA00022889"/>
    </source>
</evidence>
<dbReference type="InterPro" id="IPR009138">
    <property type="entry name" value="Neural_cell_adh"/>
</dbReference>
<feature type="domain" description="Ig-like" evidence="14">
    <location>
        <begin position="470"/>
        <end position="559"/>
    </location>
</feature>
<dbReference type="GO" id="GO:0007155">
    <property type="term" value="P:cell adhesion"/>
    <property type="evidence" value="ECO:0007669"/>
    <property type="project" value="UniProtKB-KW"/>
</dbReference>
<dbReference type="CDD" id="cd00096">
    <property type="entry name" value="Ig"/>
    <property type="match status" value="1"/>
</dbReference>
<dbReference type="PANTHER" id="PTHR12231:SF253">
    <property type="entry name" value="DPR-INTERACTING PROTEIN ETA, ISOFORM B-RELATED"/>
    <property type="match status" value="1"/>
</dbReference>
<dbReference type="Pfam" id="PF07679">
    <property type="entry name" value="I-set"/>
    <property type="match status" value="2"/>
</dbReference>
<dbReference type="InterPro" id="IPR036116">
    <property type="entry name" value="FN3_sf"/>
</dbReference>
<dbReference type="SMART" id="SM00409">
    <property type="entry name" value="IG"/>
    <property type="match status" value="5"/>
</dbReference>
<comment type="subcellular location">
    <subcellularLocation>
        <location evidence="1">Membrane</location>
        <topology evidence="1">Single-pass membrane protein</topology>
    </subcellularLocation>
</comment>
<feature type="region of interest" description="Disordered" evidence="11">
    <location>
        <begin position="375"/>
        <end position="409"/>
    </location>
</feature>
<keyword evidence="7 12" id="KW-0472">Membrane</keyword>
<evidence type="ECO:0000256" key="13">
    <source>
        <dbReference type="SAM" id="SignalP"/>
    </source>
</evidence>
<feature type="domain" description="Ig-like" evidence="14">
    <location>
        <begin position="307"/>
        <end position="467"/>
    </location>
</feature>